<dbReference type="InterPro" id="IPR016040">
    <property type="entry name" value="NAD(P)-bd_dom"/>
</dbReference>
<organism evidence="2 3">
    <name type="scientific">Paenibacillus gyeongsangnamensis</name>
    <dbReference type="NCBI Taxonomy" id="3388067"/>
    <lineage>
        <taxon>Bacteria</taxon>
        <taxon>Bacillati</taxon>
        <taxon>Bacillota</taxon>
        <taxon>Bacilli</taxon>
        <taxon>Bacillales</taxon>
        <taxon>Paenibacillaceae</taxon>
        <taxon>Paenibacillus</taxon>
    </lineage>
</organism>
<dbReference type="EMBL" id="JAQAGZ010000005">
    <property type="protein sequence ID" value="MCZ8512551.1"/>
    <property type="molecule type" value="Genomic_DNA"/>
</dbReference>
<accession>A0ABT4Q6T9</accession>
<evidence type="ECO:0000259" key="1">
    <source>
        <dbReference type="Pfam" id="PF16363"/>
    </source>
</evidence>
<proteinExistence type="predicted"/>
<dbReference type="PANTHER" id="PTHR43000">
    <property type="entry name" value="DTDP-D-GLUCOSE 4,6-DEHYDRATASE-RELATED"/>
    <property type="match status" value="1"/>
</dbReference>
<feature type="domain" description="NAD(P)-binding" evidence="1">
    <location>
        <begin position="4"/>
        <end position="302"/>
    </location>
</feature>
<dbReference type="Proteomes" id="UP001527882">
    <property type="component" value="Unassembled WGS sequence"/>
</dbReference>
<protein>
    <submittedName>
        <fullName evidence="2">GDP-mannose 4,6-dehydratase</fullName>
    </submittedName>
</protein>
<sequence>MKALITGINGFVGRYLAEHLITLGFEVSGTTRSSSTMINSHKVNIINNDLSSIKAITELLNITKPDHIYHLAGQSNVRYSWDNIEETFQTNTIKTINLLEAIKLSTICKNTKILTVGSSEEYGPTTTLPVDEETILQPSNPYGLSKSSLFMIGKLYYHSFGLQIIHARPFNHIGPFQSLGFVTADFAKQVVDIEKGIQSPLIKVGNLNSQRDFTDVRDIVIAYYDLLADGEFGQVYNICSSKPVLIRDILKYLISQCTRNIEVQIDETKFRPVDIPIYIGSNEKIRKKVGWSPKISIEESLDDILDYWRKKLLR</sequence>
<reference evidence="2 3" key="1">
    <citation type="submission" date="2022-12" db="EMBL/GenBank/DDBJ databases">
        <title>Draft genome sequence of Paenibacillus sp. dW9.</title>
        <authorList>
            <person name="Choi E.-W."/>
            <person name="Kim D.-U."/>
        </authorList>
    </citation>
    <scope>NUCLEOTIDE SEQUENCE [LARGE SCALE GENOMIC DNA]</scope>
    <source>
        <strain evidence="3">dW9</strain>
    </source>
</reference>
<dbReference type="Pfam" id="PF16363">
    <property type="entry name" value="GDP_Man_Dehyd"/>
    <property type="match status" value="1"/>
</dbReference>
<dbReference type="Gene3D" id="3.90.25.10">
    <property type="entry name" value="UDP-galactose 4-epimerase, domain 1"/>
    <property type="match status" value="1"/>
</dbReference>
<dbReference type="SUPFAM" id="SSF51735">
    <property type="entry name" value="NAD(P)-binding Rossmann-fold domains"/>
    <property type="match status" value="1"/>
</dbReference>
<keyword evidence="3" id="KW-1185">Reference proteome</keyword>
<comment type="caution">
    <text evidence="2">The sequence shown here is derived from an EMBL/GenBank/DDBJ whole genome shotgun (WGS) entry which is preliminary data.</text>
</comment>
<evidence type="ECO:0000313" key="3">
    <source>
        <dbReference type="Proteomes" id="UP001527882"/>
    </source>
</evidence>
<gene>
    <name evidence="2" type="ORF">O9H85_09005</name>
</gene>
<dbReference type="RefSeq" id="WP_269881002.1">
    <property type="nucleotide sequence ID" value="NZ_JAQAGZ010000005.1"/>
</dbReference>
<dbReference type="CDD" id="cd05260">
    <property type="entry name" value="GDP_MD_SDR_e"/>
    <property type="match status" value="1"/>
</dbReference>
<name>A0ABT4Q6T9_9BACL</name>
<evidence type="ECO:0000313" key="2">
    <source>
        <dbReference type="EMBL" id="MCZ8512551.1"/>
    </source>
</evidence>
<dbReference type="InterPro" id="IPR036291">
    <property type="entry name" value="NAD(P)-bd_dom_sf"/>
</dbReference>
<dbReference type="Gene3D" id="3.40.50.720">
    <property type="entry name" value="NAD(P)-binding Rossmann-like Domain"/>
    <property type="match status" value="1"/>
</dbReference>